<evidence type="ECO:0000313" key="2">
    <source>
        <dbReference type="EMBL" id="KAL3766645.1"/>
    </source>
</evidence>
<sequence length="157" mass="16909">MVSLKLSKMNLKKFHIRGKKDRAVAAEEPTVEEERPMDSDPIMEEREDGVDSNGVQSEANNESDERSPPADAQESEQKDDSPTDTDAVSPSTVNEEEEADAKPASDDAAHPIENLAPKDVAQSMDEDLTLDADATTSHDEGCHTPAHAPAFCGCFAA</sequence>
<accession>A0ABD3MRP9</accession>
<evidence type="ECO:0000256" key="1">
    <source>
        <dbReference type="SAM" id="MobiDB-lite"/>
    </source>
</evidence>
<comment type="caution">
    <text evidence="2">The sequence shown here is derived from an EMBL/GenBank/DDBJ whole genome shotgun (WGS) entry which is preliminary data.</text>
</comment>
<organism evidence="2 3">
    <name type="scientific">Discostella pseudostelligera</name>
    <dbReference type="NCBI Taxonomy" id="259834"/>
    <lineage>
        <taxon>Eukaryota</taxon>
        <taxon>Sar</taxon>
        <taxon>Stramenopiles</taxon>
        <taxon>Ochrophyta</taxon>
        <taxon>Bacillariophyta</taxon>
        <taxon>Coscinodiscophyceae</taxon>
        <taxon>Thalassiosirophycidae</taxon>
        <taxon>Stephanodiscales</taxon>
        <taxon>Stephanodiscaceae</taxon>
        <taxon>Discostella</taxon>
    </lineage>
</organism>
<dbReference type="Proteomes" id="UP001530293">
    <property type="component" value="Unassembled WGS sequence"/>
</dbReference>
<feature type="region of interest" description="Disordered" evidence="1">
    <location>
        <begin position="1"/>
        <end position="148"/>
    </location>
</feature>
<evidence type="ECO:0000313" key="3">
    <source>
        <dbReference type="Proteomes" id="UP001530293"/>
    </source>
</evidence>
<feature type="compositionally biased region" description="Basic and acidic residues" evidence="1">
    <location>
        <begin position="100"/>
        <end position="110"/>
    </location>
</feature>
<feature type="compositionally biased region" description="Basic residues" evidence="1">
    <location>
        <begin position="10"/>
        <end position="20"/>
    </location>
</feature>
<reference evidence="2 3" key="1">
    <citation type="submission" date="2024-10" db="EMBL/GenBank/DDBJ databases">
        <title>Updated reference genomes for cyclostephanoid diatoms.</title>
        <authorList>
            <person name="Roberts W.R."/>
            <person name="Alverson A.J."/>
        </authorList>
    </citation>
    <scope>NUCLEOTIDE SEQUENCE [LARGE SCALE GENOMIC DNA]</scope>
    <source>
        <strain evidence="2 3">AJA232-27</strain>
    </source>
</reference>
<keyword evidence="3" id="KW-1185">Reference proteome</keyword>
<proteinExistence type="predicted"/>
<feature type="compositionally biased region" description="Acidic residues" evidence="1">
    <location>
        <begin position="41"/>
        <end position="50"/>
    </location>
</feature>
<protein>
    <submittedName>
        <fullName evidence="2">Uncharacterized protein</fullName>
    </submittedName>
</protein>
<feature type="compositionally biased region" description="Polar residues" evidence="1">
    <location>
        <begin position="84"/>
        <end position="93"/>
    </location>
</feature>
<dbReference type="AlphaFoldDB" id="A0ABD3MRP9"/>
<dbReference type="EMBL" id="JALLBG020000082">
    <property type="protein sequence ID" value="KAL3766645.1"/>
    <property type="molecule type" value="Genomic_DNA"/>
</dbReference>
<gene>
    <name evidence="2" type="ORF">ACHAWU_003401</name>
</gene>
<name>A0ABD3MRP9_9STRA</name>